<dbReference type="PROSITE" id="PS50927">
    <property type="entry name" value="BULB_LECTIN"/>
    <property type="match status" value="1"/>
</dbReference>
<dbReference type="InParanoid" id="D8R3S3"/>
<dbReference type="InterPro" id="IPR036426">
    <property type="entry name" value="Bulb-type_lectin_dom_sf"/>
</dbReference>
<sequence length="82" mass="9255">MHVPSSQEYWKLNTGNLGENGCILRLQTDGNLVLYTRNKISLWSSDKYCKSPCEAPSILALQDDGNLVVYHSLTGYAAWHIR</sequence>
<dbReference type="InterPro" id="IPR001480">
    <property type="entry name" value="Bulb-type_lectin_dom"/>
</dbReference>
<feature type="domain" description="Bulb-type lectin" evidence="1">
    <location>
        <begin position="1"/>
        <end position="82"/>
    </location>
</feature>
<gene>
    <name evidence="2" type="ORF">SELMODRAFT_84226</name>
</gene>
<name>D8R3S3_SELML</name>
<dbReference type="Gramene" id="EFJ33336">
    <property type="protein sequence ID" value="EFJ33336"/>
    <property type="gene ID" value="SELMODRAFT_84226"/>
</dbReference>
<evidence type="ECO:0000313" key="2">
    <source>
        <dbReference type="EMBL" id="EFJ33336.1"/>
    </source>
</evidence>
<evidence type="ECO:0000313" key="3">
    <source>
        <dbReference type="Proteomes" id="UP000001514"/>
    </source>
</evidence>
<keyword evidence="3" id="KW-1185">Reference proteome</keyword>
<proteinExistence type="predicted"/>
<dbReference type="Gene3D" id="2.90.10.10">
    <property type="entry name" value="Bulb-type lectin domain"/>
    <property type="match status" value="1"/>
</dbReference>
<dbReference type="Proteomes" id="UP000001514">
    <property type="component" value="Unassembled WGS sequence"/>
</dbReference>
<accession>D8R3S3</accession>
<dbReference type="EMBL" id="GL377571">
    <property type="protein sequence ID" value="EFJ33336.1"/>
    <property type="molecule type" value="Genomic_DNA"/>
</dbReference>
<organism evidence="3">
    <name type="scientific">Selaginella moellendorffii</name>
    <name type="common">Spikemoss</name>
    <dbReference type="NCBI Taxonomy" id="88036"/>
    <lineage>
        <taxon>Eukaryota</taxon>
        <taxon>Viridiplantae</taxon>
        <taxon>Streptophyta</taxon>
        <taxon>Embryophyta</taxon>
        <taxon>Tracheophyta</taxon>
        <taxon>Lycopodiopsida</taxon>
        <taxon>Selaginellales</taxon>
        <taxon>Selaginellaceae</taxon>
        <taxon>Selaginella</taxon>
    </lineage>
</organism>
<dbReference type="AlphaFoldDB" id="D8R3S3"/>
<dbReference type="KEGG" id="smo:SELMODRAFT_84226"/>
<protein>
    <recommendedName>
        <fullName evidence="1">Bulb-type lectin domain-containing protein</fullName>
    </recommendedName>
</protein>
<evidence type="ECO:0000259" key="1">
    <source>
        <dbReference type="PROSITE" id="PS50927"/>
    </source>
</evidence>
<dbReference type="SUPFAM" id="SSF51110">
    <property type="entry name" value="alpha-D-mannose-specific plant lectins"/>
    <property type="match status" value="1"/>
</dbReference>
<reference evidence="2 3" key="1">
    <citation type="journal article" date="2011" name="Science">
        <title>The Selaginella genome identifies genetic changes associated with the evolution of vascular plants.</title>
        <authorList>
            <person name="Banks J.A."/>
            <person name="Nishiyama T."/>
            <person name="Hasebe M."/>
            <person name="Bowman J.L."/>
            <person name="Gribskov M."/>
            <person name="dePamphilis C."/>
            <person name="Albert V.A."/>
            <person name="Aono N."/>
            <person name="Aoyama T."/>
            <person name="Ambrose B.A."/>
            <person name="Ashton N.W."/>
            <person name="Axtell M.J."/>
            <person name="Barker E."/>
            <person name="Barker M.S."/>
            <person name="Bennetzen J.L."/>
            <person name="Bonawitz N.D."/>
            <person name="Chapple C."/>
            <person name="Cheng C."/>
            <person name="Correa L.G."/>
            <person name="Dacre M."/>
            <person name="DeBarry J."/>
            <person name="Dreyer I."/>
            <person name="Elias M."/>
            <person name="Engstrom E.M."/>
            <person name="Estelle M."/>
            <person name="Feng L."/>
            <person name="Finet C."/>
            <person name="Floyd S.K."/>
            <person name="Frommer W.B."/>
            <person name="Fujita T."/>
            <person name="Gramzow L."/>
            <person name="Gutensohn M."/>
            <person name="Harholt J."/>
            <person name="Hattori M."/>
            <person name="Heyl A."/>
            <person name="Hirai T."/>
            <person name="Hiwatashi Y."/>
            <person name="Ishikawa M."/>
            <person name="Iwata M."/>
            <person name="Karol K.G."/>
            <person name="Koehler B."/>
            <person name="Kolukisaoglu U."/>
            <person name="Kubo M."/>
            <person name="Kurata T."/>
            <person name="Lalonde S."/>
            <person name="Li K."/>
            <person name="Li Y."/>
            <person name="Litt A."/>
            <person name="Lyons E."/>
            <person name="Manning G."/>
            <person name="Maruyama T."/>
            <person name="Michael T.P."/>
            <person name="Mikami K."/>
            <person name="Miyazaki S."/>
            <person name="Morinaga S."/>
            <person name="Murata T."/>
            <person name="Mueller-Roeber B."/>
            <person name="Nelson D.R."/>
            <person name="Obara M."/>
            <person name="Oguri Y."/>
            <person name="Olmstead R.G."/>
            <person name="Onodera N."/>
            <person name="Petersen B.L."/>
            <person name="Pils B."/>
            <person name="Prigge M."/>
            <person name="Rensing S.A."/>
            <person name="Riano-Pachon D.M."/>
            <person name="Roberts A.W."/>
            <person name="Sato Y."/>
            <person name="Scheller H.V."/>
            <person name="Schulz B."/>
            <person name="Schulz C."/>
            <person name="Shakirov E.V."/>
            <person name="Shibagaki N."/>
            <person name="Shinohara N."/>
            <person name="Shippen D.E."/>
            <person name="Soerensen I."/>
            <person name="Sotooka R."/>
            <person name="Sugimoto N."/>
            <person name="Sugita M."/>
            <person name="Sumikawa N."/>
            <person name="Tanurdzic M."/>
            <person name="Theissen G."/>
            <person name="Ulvskov P."/>
            <person name="Wakazuki S."/>
            <person name="Weng J.K."/>
            <person name="Willats W.W."/>
            <person name="Wipf D."/>
            <person name="Wolf P.G."/>
            <person name="Yang L."/>
            <person name="Zimmer A.D."/>
            <person name="Zhu Q."/>
            <person name="Mitros T."/>
            <person name="Hellsten U."/>
            <person name="Loque D."/>
            <person name="Otillar R."/>
            <person name="Salamov A."/>
            <person name="Schmutz J."/>
            <person name="Shapiro H."/>
            <person name="Lindquist E."/>
            <person name="Lucas S."/>
            <person name="Rokhsar D."/>
            <person name="Grigoriev I.V."/>
        </authorList>
    </citation>
    <scope>NUCLEOTIDE SEQUENCE [LARGE SCALE GENOMIC DNA]</scope>
</reference>
<dbReference type="HOGENOM" id="CLU_2562694_0_0_1"/>